<name>A0ABQ4TNA8_9HYPH</name>
<dbReference type="Proteomes" id="UP001055101">
    <property type="component" value="Unassembled WGS sequence"/>
</dbReference>
<dbReference type="Pfam" id="PF03459">
    <property type="entry name" value="TOBE"/>
    <property type="match status" value="1"/>
</dbReference>
<gene>
    <name evidence="4" type="primary">mopII_1</name>
    <name evidence="4" type="ORF">EKPJFOCH_1803</name>
</gene>
<dbReference type="Gene3D" id="2.40.50.100">
    <property type="match status" value="1"/>
</dbReference>
<keyword evidence="5" id="KW-1185">Reference proteome</keyword>
<feature type="domain" description="Mop" evidence="3">
    <location>
        <begin position="2"/>
        <end position="69"/>
    </location>
</feature>
<evidence type="ECO:0000259" key="3">
    <source>
        <dbReference type="PROSITE" id="PS51866"/>
    </source>
</evidence>
<organism evidence="4 5">
    <name type="scientific">Methylobacterium thuringiense</name>
    <dbReference type="NCBI Taxonomy" id="1003091"/>
    <lineage>
        <taxon>Bacteria</taxon>
        <taxon>Pseudomonadati</taxon>
        <taxon>Pseudomonadota</taxon>
        <taxon>Alphaproteobacteria</taxon>
        <taxon>Hyphomicrobiales</taxon>
        <taxon>Methylobacteriaceae</taxon>
        <taxon>Methylobacterium</taxon>
    </lineage>
</organism>
<dbReference type="SUPFAM" id="SSF50331">
    <property type="entry name" value="MOP-like"/>
    <property type="match status" value="1"/>
</dbReference>
<dbReference type="EMBL" id="BPRA01000008">
    <property type="protein sequence ID" value="GJE55313.1"/>
    <property type="molecule type" value="Genomic_DNA"/>
</dbReference>
<evidence type="ECO:0000256" key="2">
    <source>
        <dbReference type="PROSITE-ProRule" id="PRU01213"/>
    </source>
</evidence>
<proteinExistence type="predicted"/>
<reference evidence="4" key="1">
    <citation type="journal article" date="2021" name="Front. Microbiol.">
        <title>Comprehensive Comparative Genomics and Phenotyping of Methylobacterium Species.</title>
        <authorList>
            <person name="Alessa O."/>
            <person name="Ogura Y."/>
            <person name="Fujitani Y."/>
            <person name="Takami H."/>
            <person name="Hayashi T."/>
            <person name="Sahin N."/>
            <person name="Tani A."/>
        </authorList>
    </citation>
    <scope>NUCLEOTIDE SEQUENCE</scope>
    <source>
        <strain evidence="4">DSM 23674</strain>
    </source>
</reference>
<comment type="caution">
    <text evidence="4">The sequence shown here is derived from an EMBL/GenBank/DDBJ whole genome shotgun (WGS) entry which is preliminary data.</text>
</comment>
<protein>
    <submittedName>
        <fullName evidence="4">Molybdenum-pterin-binding protein 2</fullName>
    </submittedName>
</protein>
<evidence type="ECO:0000313" key="5">
    <source>
        <dbReference type="Proteomes" id="UP001055101"/>
    </source>
</evidence>
<accession>A0ABQ4TNA8</accession>
<evidence type="ECO:0000256" key="1">
    <source>
        <dbReference type="ARBA" id="ARBA00022505"/>
    </source>
</evidence>
<keyword evidence="1 2" id="KW-0500">Molybdenum</keyword>
<dbReference type="InterPro" id="IPR008995">
    <property type="entry name" value="Mo/tungstate-bd_C_term_dom"/>
</dbReference>
<evidence type="ECO:0000313" key="4">
    <source>
        <dbReference type="EMBL" id="GJE55313.1"/>
    </source>
</evidence>
<sequence length="70" mass="7557">MKHGARNDIPAEVVAIKRGSVMAQVEAKLVGTDYRITSVMTLDSLDELDLKDGDTVHVIAKAVNVLLVKP</sequence>
<dbReference type="InterPro" id="IPR005116">
    <property type="entry name" value="Transp-assoc_OB_typ1"/>
</dbReference>
<dbReference type="PROSITE" id="PS51866">
    <property type="entry name" value="MOP"/>
    <property type="match status" value="1"/>
</dbReference>
<reference evidence="4" key="2">
    <citation type="submission" date="2021-08" db="EMBL/GenBank/DDBJ databases">
        <authorList>
            <person name="Tani A."/>
            <person name="Ola A."/>
            <person name="Ogura Y."/>
            <person name="Katsura K."/>
            <person name="Hayashi T."/>
        </authorList>
    </citation>
    <scope>NUCLEOTIDE SEQUENCE</scope>
    <source>
        <strain evidence="4">DSM 23674</strain>
    </source>
</reference>
<dbReference type="InterPro" id="IPR004606">
    <property type="entry name" value="Mop_domain"/>
</dbReference>
<dbReference type="RefSeq" id="WP_147817939.1">
    <property type="nucleotide sequence ID" value="NZ_BPRA01000008.1"/>
</dbReference>